<sequence length="212" mass="23899">MEAGRTPTSAAKRKAMYKCGSPVAWREEYKNRCKERLKGSRSKLLDKYRKIETAQDSGLEKLMNEEWLKMRSEGFPSHHFESFDDILITLENIKKELLEWETETILQMESNTINADIDHHELNDSSSTLLCPICNAGYLAVQSGFLICSCGLNINLEQDSLSLANVKACLEEGVSGHSKICNLRPQFSLVDNFGNSNLMVTCSGCDFMFIVV</sequence>
<keyword evidence="5" id="KW-0539">Nucleus</keyword>
<comment type="subcellular location">
    <subcellularLocation>
        <location evidence="1">Nucleus</location>
    </subcellularLocation>
</comment>
<evidence type="ECO:0000256" key="1">
    <source>
        <dbReference type="ARBA" id="ARBA00004123"/>
    </source>
</evidence>
<dbReference type="PANTHER" id="PTHR31742">
    <property type="entry name" value="RPA-INTERACTING PROTEIN RPAIN"/>
    <property type="match status" value="1"/>
</dbReference>
<protein>
    <submittedName>
        <fullName evidence="8">RPA-interacting protein A-like</fullName>
    </submittedName>
</protein>
<evidence type="ECO:0000256" key="5">
    <source>
        <dbReference type="ARBA" id="ARBA00023242"/>
    </source>
</evidence>
<evidence type="ECO:0000259" key="7">
    <source>
        <dbReference type="Pfam" id="PF14768"/>
    </source>
</evidence>
<dbReference type="Pfam" id="PF14768">
    <property type="entry name" value="RPA_interact_C"/>
    <property type="match status" value="1"/>
</dbReference>
<keyword evidence="3" id="KW-0863">Zinc-finger</keyword>
<reference evidence="8" key="1">
    <citation type="submission" date="2020-04" db="EMBL/GenBank/DDBJ databases">
        <authorList>
            <person name="Neveu A P."/>
        </authorList>
    </citation>
    <scope>NUCLEOTIDE SEQUENCE</scope>
    <source>
        <tissue evidence="8">Whole embryo</tissue>
    </source>
</reference>
<feature type="domain" description="RPA-interacting protein C-terminal" evidence="7">
    <location>
        <begin position="130"/>
        <end position="209"/>
    </location>
</feature>
<accession>A0A6F9DRQ8</accession>
<evidence type="ECO:0000256" key="4">
    <source>
        <dbReference type="ARBA" id="ARBA00022833"/>
    </source>
</evidence>
<proteinExistence type="evidence at transcript level"/>
<keyword evidence="2" id="KW-0479">Metal-binding</keyword>
<dbReference type="EMBL" id="LR789821">
    <property type="protein sequence ID" value="CAB3265683.1"/>
    <property type="molecule type" value="mRNA"/>
</dbReference>
<dbReference type="PANTHER" id="PTHR31742:SF1">
    <property type="entry name" value="RPA-INTERACTING PROTEIN"/>
    <property type="match status" value="1"/>
</dbReference>
<evidence type="ECO:0000313" key="8">
    <source>
        <dbReference type="EMBL" id="CAB3265683.1"/>
    </source>
</evidence>
<dbReference type="GO" id="GO:0005634">
    <property type="term" value="C:nucleus"/>
    <property type="evidence" value="ECO:0007669"/>
    <property type="project" value="UniProtKB-SubCell"/>
</dbReference>
<evidence type="ECO:0000256" key="2">
    <source>
        <dbReference type="ARBA" id="ARBA00022723"/>
    </source>
</evidence>
<evidence type="ECO:0000256" key="3">
    <source>
        <dbReference type="ARBA" id="ARBA00022771"/>
    </source>
</evidence>
<dbReference type="InterPro" id="IPR028156">
    <property type="entry name" value="RIP"/>
</dbReference>
<dbReference type="InterPro" id="IPR028159">
    <property type="entry name" value="RPA_interact_C_dom"/>
</dbReference>
<dbReference type="GO" id="GO:0008270">
    <property type="term" value="F:zinc ion binding"/>
    <property type="evidence" value="ECO:0007669"/>
    <property type="project" value="UniProtKB-KW"/>
</dbReference>
<dbReference type="GO" id="GO:0006606">
    <property type="term" value="P:protein import into nucleus"/>
    <property type="evidence" value="ECO:0007669"/>
    <property type="project" value="TreeGrafter"/>
</dbReference>
<organism evidence="8">
    <name type="scientific">Phallusia mammillata</name>
    <dbReference type="NCBI Taxonomy" id="59560"/>
    <lineage>
        <taxon>Eukaryota</taxon>
        <taxon>Metazoa</taxon>
        <taxon>Chordata</taxon>
        <taxon>Tunicata</taxon>
        <taxon>Ascidiacea</taxon>
        <taxon>Phlebobranchia</taxon>
        <taxon>Ascidiidae</taxon>
        <taxon>Phallusia</taxon>
    </lineage>
</organism>
<name>A0A6F9DRQ8_9ASCI</name>
<keyword evidence="4" id="KW-0862">Zinc</keyword>
<dbReference type="Pfam" id="PF14766">
    <property type="entry name" value="RPA_interact_N"/>
    <property type="match status" value="1"/>
</dbReference>
<dbReference type="InterPro" id="IPR028158">
    <property type="entry name" value="RPA_interact_N_dom"/>
</dbReference>
<evidence type="ECO:0000259" key="6">
    <source>
        <dbReference type="Pfam" id="PF14766"/>
    </source>
</evidence>
<gene>
    <name evidence="8" type="primary">Rpain</name>
</gene>
<dbReference type="AlphaFoldDB" id="A0A6F9DRQ8"/>
<feature type="domain" description="RPA-interacting protein N-terminal" evidence="6">
    <location>
        <begin position="13"/>
        <end position="49"/>
    </location>
</feature>